<dbReference type="AlphaFoldDB" id="A0A2G9HT97"/>
<comment type="caution">
    <text evidence="3">The sequence shown here is derived from an EMBL/GenBank/DDBJ whole genome shotgun (WGS) entry which is preliminary data.</text>
</comment>
<keyword evidence="2" id="KW-0472">Membrane</keyword>
<dbReference type="Proteomes" id="UP000231279">
    <property type="component" value="Unassembled WGS sequence"/>
</dbReference>
<protein>
    <submittedName>
        <fullName evidence="3">Uncharacterized protein</fullName>
    </submittedName>
</protein>
<dbReference type="OrthoDB" id="1080706at2759"/>
<dbReference type="EMBL" id="NKXS01001066">
    <property type="protein sequence ID" value="PIN20683.1"/>
    <property type="molecule type" value="Genomic_DNA"/>
</dbReference>
<dbReference type="InterPro" id="IPR008480">
    <property type="entry name" value="DUF761_pln"/>
</dbReference>
<keyword evidence="4" id="KW-1185">Reference proteome</keyword>
<evidence type="ECO:0000313" key="4">
    <source>
        <dbReference type="Proteomes" id="UP000231279"/>
    </source>
</evidence>
<keyword evidence="2" id="KW-0812">Transmembrane</keyword>
<evidence type="ECO:0000313" key="3">
    <source>
        <dbReference type="EMBL" id="PIN20683.1"/>
    </source>
</evidence>
<feature type="transmembrane region" description="Helical" evidence="2">
    <location>
        <begin position="66"/>
        <end position="88"/>
    </location>
</feature>
<dbReference type="PANTHER" id="PTHR34059">
    <property type="entry name" value="EXPRESSED PROTEIN"/>
    <property type="match status" value="1"/>
</dbReference>
<feature type="region of interest" description="Disordered" evidence="1">
    <location>
        <begin position="469"/>
        <end position="554"/>
    </location>
</feature>
<organism evidence="3 4">
    <name type="scientific">Handroanthus impetiginosus</name>
    <dbReference type="NCBI Taxonomy" id="429701"/>
    <lineage>
        <taxon>Eukaryota</taxon>
        <taxon>Viridiplantae</taxon>
        <taxon>Streptophyta</taxon>
        <taxon>Embryophyta</taxon>
        <taxon>Tracheophyta</taxon>
        <taxon>Spermatophyta</taxon>
        <taxon>Magnoliopsida</taxon>
        <taxon>eudicotyledons</taxon>
        <taxon>Gunneridae</taxon>
        <taxon>Pentapetalae</taxon>
        <taxon>asterids</taxon>
        <taxon>lamiids</taxon>
        <taxon>Lamiales</taxon>
        <taxon>Bignoniaceae</taxon>
        <taxon>Crescentiina</taxon>
        <taxon>Tabebuia alliance</taxon>
        <taxon>Handroanthus</taxon>
    </lineage>
</organism>
<proteinExistence type="predicted"/>
<name>A0A2G9HT97_9LAMI</name>
<gene>
    <name evidence="3" type="ORF">CDL12_06619</name>
</gene>
<feature type="compositionally biased region" description="Polar residues" evidence="1">
    <location>
        <begin position="482"/>
        <end position="491"/>
    </location>
</feature>
<feature type="transmembrane region" description="Helical" evidence="2">
    <location>
        <begin position="37"/>
        <end position="54"/>
    </location>
</feature>
<reference evidence="4" key="1">
    <citation type="journal article" date="2018" name="Gigascience">
        <title>Genome assembly of the Pink Ipe (Handroanthus impetiginosus, Bignoniaceae), a highly valued, ecologically keystone Neotropical timber forest tree.</title>
        <authorList>
            <person name="Silva-Junior O.B."/>
            <person name="Grattapaglia D."/>
            <person name="Novaes E."/>
            <person name="Collevatti R.G."/>
        </authorList>
    </citation>
    <scope>NUCLEOTIDE SEQUENCE [LARGE SCALE GENOMIC DNA]</scope>
    <source>
        <strain evidence="4">cv. UFG-1</strain>
    </source>
</reference>
<dbReference type="Pfam" id="PF05553">
    <property type="entry name" value="DUF761"/>
    <property type="match status" value="1"/>
</dbReference>
<dbReference type="PANTHER" id="PTHR34059:SF1">
    <property type="entry name" value="EXPRESSED PROTEIN"/>
    <property type="match status" value="1"/>
</dbReference>
<sequence length="592" mass="66868">MAATAEAASGFSEKTHFLVPEPPSKIRKIPSKSHSNSLCKTLIIVLLLLVIPLFPSEAPDFISQSIFTEFWEIIHLLFIGIAVSYGLFSRRTDGMVLNSRNNDDSQAYLSGISHLSSIFEDGLENLSGLDDEQYMMKTRSFVHGTENICEVNSENVKQTWCSQYVKGESLVVVSNGKYFLGGSSDSKPLNLPVRSLRSRIVDNDKPEVDDRHKFSPKIEDKNNDVRNLRSRTVDNDRPEFDDRHRFSPKIEDKNNDVRNLRSRTVDNDRPEFKNGLEFSPKIEEKIHKNSDDVKVVKIRGVRATNLEKKFEEASGFSPLPWRSRSGRMQKGEEMSNLKPPLHSRPHSVGEFEFENLKSRTFFGSKFCSSPELASSKVENSESTRLFSVSRPKIAPLDAETSISGPFEYDLKKSFNHGDEDIARKGKRAIESLNSDTKSSSLAKVISRAKSVRTIKPRLYLMDSKSEANLLAKRESGEESENPPLNHQNQELDSIFPKPKPKPNLIDFNGGAKEDIDDQNVTVSEEDNESGLYNSSDEEDDVRTNVENDAELEGSEVDRKAGEFIAKFREQIRLQKISYAEGYSGNLQQLDKL</sequence>
<evidence type="ECO:0000256" key="1">
    <source>
        <dbReference type="SAM" id="MobiDB-lite"/>
    </source>
</evidence>
<keyword evidence="2" id="KW-1133">Transmembrane helix</keyword>
<evidence type="ECO:0000256" key="2">
    <source>
        <dbReference type="SAM" id="Phobius"/>
    </source>
</evidence>
<accession>A0A2G9HT97</accession>
<dbReference type="STRING" id="429701.A0A2G9HT97"/>